<accession>F4A1C2</accession>
<dbReference type="EMBL" id="CP002360">
    <property type="protein sequence ID" value="AEE97041.1"/>
    <property type="molecule type" value="Genomic_DNA"/>
</dbReference>
<proteinExistence type="inferred from homology"/>
<gene>
    <name evidence="3" type="ordered locus">Mahau_1864</name>
</gene>
<dbReference type="KEGG" id="mas:Mahau_1864"/>
<dbReference type="GO" id="GO:0047617">
    <property type="term" value="F:fatty acyl-CoA hydrolase activity"/>
    <property type="evidence" value="ECO:0007669"/>
    <property type="project" value="TreeGrafter"/>
</dbReference>
<dbReference type="eggNOG" id="COG0824">
    <property type="taxonomic scope" value="Bacteria"/>
</dbReference>
<dbReference type="Proteomes" id="UP000008457">
    <property type="component" value="Chromosome"/>
</dbReference>
<dbReference type="InterPro" id="IPR050563">
    <property type="entry name" value="4-hydroxybenzoyl-CoA_TE"/>
</dbReference>
<dbReference type="PIRSF" id="PIRSF003230">
    <property type="entry name" value="YbgC"/>
    <property type="match status" value="1"/>
</dbReference>
<dbReference type="Gene3D" id="3.10.129.10">
    <property type="entry name" value="Hotdog Thioesterase"/>
    <property type="match status" value="1"/>
</dbReference>
<dbReference type="STRING" id="697281.Mahau_1864"/>
<dbReference type="OrthoDB" id="9800856at2"/>
<dbReference type="RefSeq" id="WP_013781469.1">
    <property type="nucleotide sequence ID" value="NC_015520.1"/>
</dbReference>
<reference evidence="3 4" key="2">
    <citation type="journal article" date="2011" name="Stand. Genomic Sci.">
        <title>Complete genome sequence of Mahella australiensis type strain (50-1 BON).</title>
        <authorList>
            <person name="Sikorski J."/>
            <person name="Teshima H."/>
            <person name="Nolan M."/>
            <person name="Lucas S."/>
            <person name="Hammon N."/>
            <person name="Deshpande S."/>
            <person name="Cheng J.F."/>
            <person name="Pitluck S."/>
            <person name="Liolios K."/>
            <person name="Pagani I."/>
            <person name="Ivanova N."/>
            <person name="Huntemann M."/>
            <person name="Mavromatis K."/>
            <person name="Ovchinikova G."/>
            <person name="Pati A."/>
            <person name="Tapia R."/>
            <person name="Han C."/>
            <person name="Goodwin L."/>
            <person name="Chen A."/>
            <person name="Palaniappan K."/>
            <person name="Land M."/>
            <person name="Hauser L."/>
            <person name="Ngatchou-Djao O.D."/>
            <person name="Rohde M."/>
            <person name="Pukall R."/>
            <person name="Spring S."/>
            <person name="Abt B."/>
            <person name="Goker M."/>
            <person name="Detter J.C."/>
            <person name="Woyke T."/>
            <person name="Bristow J."/>
            <person name="Markowitz V."/>
            <person name="Hugenholtz P."/>
            <person name="Eisen J.A."/>
            <person name="Kyrpides N.C."/>
            <person name="Klenk H.P."/>
            <person name="Lapidus A."/>
        </authorList>
    </citation>
    <scope>NUCLEOTIDE SEQUENCE [LARGE SCALE GENOMIC DNA]</scope>
    <source>
        <strain evidence="4">DSM 15567 / CIP 107919 / 50-1 BON</strain>
    </source>
</reference>
<dbReference type="InterPro" id="IPR029069">
    <property type="entry name" value="HotDog_dom_sf"/>
</dbReference>
<evidence type="ECO:0000256" key="1">
    <source>
        <dbReference type="ARBA" id="ARBA00005953"/>
    </source>
</evidence>
<sequence>MYSYDTHIKVRYKETDQMGIVHHSNYYPWFEEGRTDFLASLGRSYGQMEKDGFLLPLLESHCVYKKPAYYEDRLIIRTYVKEIKGVRITFGYRVLKQPEQVLIAEGYTVHAFVNKDMKPINVKKIDKNLYNLLYECLA</sequence>
<organism evidence="3 4">
    <name type="scientific">Mahella australiensis (strain DSM 15567 / CIP 107919 / 50-1 BON)</name>
    <dbReference type="NCBI Taxonomy" id="697281"/>
    <lineage>
        <taxon>Bacteria</taxon>
        <taxon>Bacillati</taxon>
        <taxon>Bacillota</taxon>
        <taxon>Clostridia</taxon>
        <taxon>Thermoanaerobacterales</taxon>
        <taxon>Thermoanaerobacterales Family IV. Incertae Sedis</taxon>
        <taxon>Mahella</taxon>
    </lineage>
</organism>
<keyword evidence="2" id="KW-0378">Hydrolase</keyword>
<evidence type="ECO:0000313" key="3">
    <source>
        <dbReference type="EMBL" id="AEE97041.1"/>
    </source>
</evidence>
<comment type="similarity">
    <text evidence="1">Belongs to the 4-hydroxybenzoyl-CoA thioesterase family.</text>
</comment>
<evidence type="ECO:0000313" key="4">
    <source>
        <dbReference type="Proteomes" id="UP000008457"/>
    </source>
</evidence>
<evidence type="ECO:0000256" key="2">
    <source>
        <dbReference type="ARBA" id="ARBA00022801"/>
    </source>
</evidence>
<protein>
    <submittedName>
        <fullName evidence="3">Thioesterase superfamily protein</fullName>
    </submittedName>
</protein>
<dbReference type="NCBIfam" id="TIGR00051">
    <property type="entry name" value="YbgC/FadM family acyl-CoA thioesterase"/>
    <property type="match status" value="1"/>
</dbReference>
<dbReference type="Pfam" id="PF13279">
    <property type="entry name" value="4HBT_2"/>
    <property type="match status" value="1"/>
</dbReference>
<reference evidence="4" key="1">
    <citation type="submission" date="2010-11" db="EMBL/GenBank/DDBJ databases">
        <title>The complete genome of Mahella australiensis DSM 15567.</title>
        <authorList>
            <consortium name="US DOE Joint Genome Institute (JGI-PGF)"/>
            <person name="Lucas S."/>
            <person name="Copeland A."/>
            <person name="Lapidus A."/>
            <person name="Bruce D."/>
            <person name="Goodwin L."/>
            <person name="Pitluck S."/>
            <person name="Kyrpides N."/>
            <person name="Mavromatis K."/>
            <person name="Pagani I."/>
            <person name="Ivanova N."/>
            <person name="Teshima H."/>
            <person name="Brettin T."/>
            <person name="Detter J.C."/>
            <person name="Han C."/>
            <person name="Tapia R."/>
            <person name="Land M."/>
            <person name="Hauser L."/>
            <person name="Markowitz V."/>
            <person name="Cheng J.-F."/>
            <person name="Hugenholtz P."/>
            <person name="Woyke T."/>
            <person name="Wu D."/>
            <person name="Spring S."/>
            <person name="Pukall R."/>
            <person name="Steenblock K."/>
            <person name="Schneider S."/>
            <person name="Klenk H.-P."/>
            <person name="Eisen J.A."/>
        </authorList>
    </citation>
    <scope>NUCLEOTIDE SEQUENCE [LARGE SCALE GENOMIC DNA]</scope>
    <source>
        <strain evidence="4">DSM 15567 / CIP 107919 / 50-1 BON</strain>
    </source>
</reference>
<name>F4A1C2_MAHA5</name>
<dbReference type="PANTHER" id="PTHR31793">
    <property type="entry name" value="4-HYDROXYBENZOYL-COA THIOESTERASE FAMILY MEMBER"/>
    <property type="match status" value="1"/>
</dbReference>
<dbReference type="InterPro" id="IPR006684">
    <property type="entry name" value="YbgC/YbaW"/>
</dbReference>
<dbReference type="SUPFAM" id="SSF54637">
    <property type="entry name" value="Thioesterase/thiol ester dehydrase-isomerase"/>
    <property type="match status" value="1"/>
</dbReference>
<dbReference type="HOGENOM" id="CLU_101141_3_3_9"/>
<dbReference type="CDD" id="cd00586">
    <property type="entry name" value="4HBT"/>
    <property type="match status" value="1"/>
</dbReference>
<dbReference type="PANTHER" id="PTHR31793:SF27">
    <property type="entry name" value="NOVEL THIOESTERASE SUPERFAMILY DOMAIN AND SAPOSIN A-TYPE DOMAIN CONTAINING PROTEIN (0610012H03RIK)"/>
    <property type="match status" value="1"/>
</dbReference>
<keyword evidence="4" id="KW-1185">Reference proteome</keyword>
<dbReference type="AlphaFoldDB" id="F4A1C2"/>